<keyword evidence="1" id="KW-1133">Transmembrane helix</keyword>
<dbReference type="InParanoid" id="A0A2H3D161"/>
<reference evidence="3" key="1">
    <citation type="journal article" date="2017" name="Nat. Ecol. Evol.">
        <title>Genome expansion and lineage-specific genetic innovations in the forest pathogenic fungi Armillaria.</title>
        <authorList>
            <person name="Sipos G."/>
            <person name="Prasanna A.N."/>
            <person name="Walter M.C."/>
            <person name="O'Connor E."/>
            <person name="Balint B."/>
            <person name="Krizsan K."/>
            <person name="Kiss B."/>
            <person name="Hess J."/>
            <person name="Varga T."/>
            <person name="Slot J."/>
            <person name="Riley R."/>
            <person name="Boka B."/>
            <person name="Rigling D."/>
            <person name="Barry K."/>
            <person name="Lee J."/>
            <person name="Mihaltcheva S."/>
            <person name="LaButti K."/>
            <person name="Lipzen A."/>
            <person name="Waldron R."/>
            <person name="Moloney N.M."/>
            <person name="Sperisen C."/>
            <person name="Kredics L."/>
            <person name="Vagvoelgyi C."/>
            <person name="Patrignani A."/>
            <person name="Fitzpatrick D."/>
            <person name="Nagy I."/>
            <person name="Doyle S."/>
            <person name="Anderson J.B."/>
            <person name="Grigoriev I.V."/>
            <person name="Gueldener U."/>
            <person name="Muensterkoetter M."/>
            <person name="Nagy L.G."/>
        </authorList>
    </citation>
    <scope>NUCLEOTIDE SEQUENCE [LARGE SCALE GENOMIC DNA]</scope>
    <source>
        <strain evidence="3">Ar21-2</strain>
    </source>
</reference>
<organism evidence="2 3">
    <name type="scientific">Armillaria gallica</name>
    <name type="common">Bulbous honey fungus</name>
    <name type="synonym">Armillaria bulbosa</name>
    <dbReference type="NCBI Taxonomy" id="47427"/>
    <lineage>
        <taxon>Eukaryota</taxon>
        <taxon>Fungi</taxon>
        <taxon>Dikarya</taxon>
        <taxon>Basidiomycota</taxon>
        <taxon>Agaricomycotina</taxon>
        <taxon>Agaricomycetes</taxon>
        <taxon>Agaricomycetidae</taxon>
        <taxon>Agaricales</taxon>
        <taxon>Marasmiineae</taxon>
        <taxon>Physalacriaceae</taxon>
        <taxon>Armillaria</taxon>
    </lineage>
</organism>
<dbReference type="AlphaFoldDB" id="A0A2H3D161"/>
<evidence type="ECO:0000313" key="2">
    <source>
        <dbReference type="EMBL" id="PBK84518.1"/>
    </source>
</evidence>
<feature type="transmembrane region" description="Helical" evidence="1">
    <location>
        <begin position="12"/>
        <end position="33"/>
    </location>
</feature>
<keyword evidence="1" id="KW-0472">Membrane</keyword>
<sequence>MGPSSAADAALFLEWCAAMLHWLGACVLLFPWAQVLLPLLPHFFLDGGVLDSVFAFRWFRSIGPTVPAAALFLEIVCCNIARPRCSRAAAFGFQHPLYSGHCNHPTPFIYGSGTIRYHATSWVLLRLGDLKKEDYIRHVSPTISSVVPTTIGGSYCIEHDKLDGGPPPPTKTSKISSKMKRLLSDSYEDPPQIPSASPVLVATWQGNFDEYMNSQDELAEDQSIVT</sequence>
<proteinExistence type="predicted"/>
<evidence type="ECO:0000256" key="1">
    <source>
        <dbReference type="SAM" id="Phobius"/>
    </source>
</evidence>
<accession>A0A2H3D161</accession>
<keyword evidence="3" id="KW-1185">Reference proteome</keyword>
<evidence type="ECO:0000313" key="3">
    <source>
        <dbReference type="Proteomes" id="UP000217790"/>
    </source>
</evidence>
<dbReference type="Proteomes" id="UP000217790">
    <property type="component" value="Unassembled WGS sequence"/>
</dbReference>
<protein>
    <submittedName>
        <fullName evidence="2">Uncharacterized protein</fullName>
    </submittedName>
</protein>
<gene>
    <name evidence="2" type="ORF">ARMGADRAFT_1132723</name>
</gene>
<dbReference type="EMBL" id="KZ293697">
    <property type="protein sequence ID" value="PBK84518.1"/>
    <property type="molecule type" value="Genomic_DNA"/>
</dbReference>
<keyword evidence="1" id="KW-0812">Transmembrane</keyword>
<name>A0A2H3D161_ARMGA</name>
<dbReference type="OrthoDB" id="3124040at2759"/>